<evidence type="ECO:0000256" key="2">
    <source>
        <dbReference type="ARBA" id="ARBA00022741"/>
    </source>
</evidence>
<evidence type="ECO:0000256" key="1">
    <source>
        <dbReference type="ARBA" id="ARBA00007837"/>
    </source>
</evidence>
<evidence type="ECO:0000256" key="3">
    <source>
        <dbReference type="ARBA" id="ARBA00022840"/>
    </source>
</evidence>
<dbReference type="EMBL" id="VSSQ01040491">
    <property type="protein sequence ID" value="MPM93757.1"/>
    <property type="molecule type" value="Genomic_DNA"/>
</dbReference>
<dbReference type="SUPFAM" id="SSF52935">
    <property type="entry name" value="PK C-terminal domain-like"/>
    <property type="match status" value="1"/>
</dbReference>
<gene>
    <name evidence="5" type="primary">pyk_33</name>
    <name evidence="5" type="ORF">SDC9_140899</name>
</gene>
<evidence type="ECO:0000259" key="4">
    <source>
        <dbReference type="Pfam" id="PF00391"/>
    </source>
</evidence>
<keyword evidence="5" id="KW-0808">Transferase</keyword>
<organism evidence="5">
    <name type="scientific">bioreactor metagenome</name>
    <dbReference type="NCBI Taxonomy" id="1076179"/>
    <lineage>
        <taxon>unclassified sequences</taxon>
        <taxon>metagenomes</taxon>
        <taxon>ecological metagenomes</taxon>
    </lineage>
</organism>
<dbReference type="Pfam" id="PF00391">
    <property type="entry name" value="PEP-utilizers"/>
    <property type="match status" value="1"/>
</dbReference>
<dbReference type="AlphaFoldDB" id="A0A645DWK2"/>
<name>A0A645DWK2_9ZZZZ</name>
<keyword evidence="5" id="KW-0670">Pyruvate</keyword>
<dbReference type="Gene3D" id="3.50.30.10">
    <property type="entry name" value="Phosphohistidine domain"/>
    <property type="match status" value="1"/>
</dbReference>
<dbReference type="SUPFAM" id="SSF52009">
    <property type="entry name" value="Phosphohistidine domain"/>
    <property type="match status" value="1"/>
</dbReference>
<keyword evidence="5" id="KW-0418">Kinase</keyword>
<keyword evidence="3" id="KW-0067">ATP-binding</keyword>
<dbReference type="PANTHER" id="PTHR43030">
    <property type="entry name" value="PHOSPHOENOLPYRUVATE SYNTHASE"/>
    <property type="match status" value="1"/>
</dbReference>
<dbReference type="PANTHER" id="PTHR43030:SF1">
    <property type="entry name" value="PHOSPHOENOLPYRUVATE SYNTHASE"/>
    <property type="match status" value="1"/>
</dbReference>
<dbReference type="InterPro" id="IPR036637">
    <property type="entry name" value="Phosphohistidine_dom_sf"/>
</dbReference>
<comment type="similarity">
    <text evidence="1">Belongs to the PEP-utilizing enzyme family.</text>
</comment>
<evidence type="ECO:0000313" key="5">
    <source>
        <dbReference type="EMBL" id="MPM93757.1"/>
    </source>
</evidence>
<feature type="domain" description="PEP-utilising enzyme mobile" evidence="4">
    <location>
        <begin position="62"/>
        <end position="132"/>
    </location>
</feature>
<keyword evidence="2" id="KW-0547">Nucleotide-binding</keyword>
<protein>
    <submittedName>
        <fullName evidence="5">Pyruvate kinase</fullName>
        <ecNumber evidence="5">2.7.1.40</ecNumber>
    </submittedName>
</protein>
<sequence length="143" mass="14998">MKEGDIVVVTAGVPMGIPGTTNMLQVHTVGRILVKGLSLLKKEAFGVVKKANTPEEALEKMERGNILVVSQTDKDFVPAMRKAAAIITEHGGLTCHAAIVALELGIPCVVSASNALSVLEDGMMVTVDGFRGVVYAGSVRLRA</sequence>
<dbReference type="GO" id="GO:0005524">
    <property type="term" value="F:ATP binding"/>
    <property type="evidence" value="ECO:0007669"/>
    <property type="project" value="UniProtKB-KW"/>
</dbReference>
<comment type="caution">
    <text evidence="5">The sequence shown here is derived from an EMBL/GenBank/DDBJ whole genome shotgun (WGS) entry which is preliminary data.</text>
</comment>
<dbReference type="EC" id="2.7.1.40" evidence="5"/>
<dbReference type="GO" id="GO:0008986">
    <property type="term" value="F:pyruvate, water dikinase activity"/>
    <property type="evidence" value="ECO:0007669"/>
    <property type="project" value="InterPro"/>
</dbReference>
<dbReference type="Gene3D" id="3.40.1380.20">
    <property type="entry name" value="Pyruvate kinase, C-terminal domain"/>
    <property type="match status" value="1"/>
</dbReference>
<reference evidence="5" key="1">
    <citation type="submission" date="2019-08" db="EMBL/GenBank/DDBJ databases">
        <authorList>
            <person name="Kucharzyk K."/>
            <person name="Murdoch R.W."/>
            <person name="Higgins S."/>
            <person name="Loffler F."/>
        </authorList>
    </citation>
    <scope>NUCLEOTIDE SEQUENCE</scope>
</reference>
<dbReference type="InterPro" id="IPR036918">
    <property type="entry name" value="Pyrv_Knase_C_sf"/>
</dbReference>
<proteinExistence type="inferred from homology"/>
<dbReference type="InterPro" id="IPR008279">
    <property type="entry name" value="PEP-util_enz_mobile_dom"/>
</dbReference>
<accession>A0A645DWK2</accession>
<dbReference type="InterPro" id="IPR006319">
    <property type="entry name" value="PEP_synth"/>
</dbReference>
<dbReference type="GO" id="GO:0004743">
    <property type="term" value="F:pyruvate kinase activity"/>
    <property type="evidence" value="ECO:0007669"/>
    <property type="project" value="UniProtKB-EC"/>
</dbReference>